<feature type="compositionally biased region" description="Basic and acidic residues" evidence="1">
    <location>
        <begin position="101"/>
        <end position="115"/>
    </location>
</feature>
<dbReference type="Proteomes" id="UP000612585">
    <property type="component" value="Unassembled WGS sequence"/>
</dbReference>
<keyword evidence="3" id="KW-1185">Reference proteome</keyword>
<feature type="compositionally biased region" description="Polar residues" evidence="1">
    <location>
        <begin position="73"/>
        <end position="84"/>
    </location>
</feature>
<comment type="caution">
    <text evidence="2">The sequence shown here is derived from an EMBL/GenBank/DDBJ whole genome shotgun (WGS) entry which is preliminary data.</text>
</comment>
<protein>
    <submittedName>
        <fullName evidence="2">Uncharacterized protein</fullName>
    </submittedName>
</protein>
<evidence type="ECO:0000313" key="2">
    <source>
        <dbReference type="EMBL" id="GIJ64707.1"/>
    </source>
</evidence>
<reference evidence="2" key="1">
    <citation type="submission" date="2021-01" db="EMBL/GenBank/DDBJ databases">
        <title>Whole genome shotgun sequence of Virgisporangium aurantiacum NBRC 16421.</title>
        <authorList>
            <person name="Komaki H."/>
            <person name="Tamura T."/>
        </authorList>
    </citation>
    <scope>NUCLEOTIDE SEQUENCE</scope>
    <source>
        <strain evidence="2">NBRC 16421</strain>
    </source>
</reference>
<feature type="region of interest" description="Disordered" evidence="1">
    <location>
        <begin position="17"/>
        <end position="115"/>
    </location>
</feature>
<organism evidence="2 3">
    <name type="scientific">Virgisporangium aurantiacum</name>
    <dbReference type="NCBI Taxonomy" id="175570"/>
    <lineage>
        <taxon>Bacteria</taxon>
        <taxon>Bacillati</taxon>
        <taxon>Actinomycetota</taxon>
        <taxon>Actinomycetes</taxon>
        <taxon>Micromonosporales</taxon>
        <taxon>Micromonosporaceae</taxon>
        <taxon>Virgisporangium</taxon>
    </lineage>
</organism>
<dbReference type="AlphaFoldDB" id="A0A8J4EAE9"/>
<sequence>MAKLGARDRAQLGVIAYQSGRIRAGDPGPQQRSRRPRQPERTSMTCPCVNSDRSSTGRRPSMASRILSRELNPATTGNDPSNFCTEGHPNRARCLTARQTPIDHTHDQPPAEHRG</sequence>
<accession>A0A8J4EAE9</accession>
<proteinExistence type="predicted"/>
<evidence type="ECO:0000256" key="1">
    <source>
        <dbReference type="SAM" id="MobiDB-lite"/>
    </source>
</evidence>
<gene>
    <name evidence="2" type="ORF">Vau01_122230</name>
</gene>
<name>A0A8J4EAE9_9ACTN</name>
<dbReference type="EMBL" id="BOPG01000126">
    <property type="protein sequence ID" value="GIJ64707.1"/>
    <property type="molecule type" value="Genomic_DNA"/>
</dbReference>
<evidence type="ECO:0000313" key="3">
    <source>
        <dbReference type="Proteomes" id="UP000612585"/>
    </source>
</evidence>